<dbReference type="PANTHER" id="PTHR31609">
    <property type="entry name" value="YDJC DEACETYLASE FAMILY MEMBER"/>
    <property type="match status" value="1"/>
</dbReference>
<name>A0A4R2N627_9BURK</name>
<evidence type="ECO:0000256" key="2">
    <source>
        <dbReference type="ARBA" id="ARBA00022723"/>
    </source>
</evidence>
<evidence type="ECO:0000256" key="5">
    <source>
        <dbReference type="ARBA" id="ARBA00023277"/>
    </source>
</evidence>
<keyword evidence="7" id="KW-1185">Reference proteome</keyword>
<dbReference type="GO" id="GO:0046872">
    <property type="term" value="F:metal ion binding"/>
    <property type="evidence" value="ECO:0007669"/>
    <property type="project" value="UniProtKB-KW"/>
</dbReference>
<comment type="caution">
    <text evidence="6">The sequence shown here is derived from an EMBL/GenBank/DDBJ whole genome shotgun (WGS) entry which is preliminary data.</text>
</comment>
<keyword evidence="5" id="KW-0119">Carbohydrate metabolism</keyword>
<dbReference type="SUPFAM" id="SSF88713">
    <property type="entry name" value="Glycoside hydrolase/deacetylase"/>
    <property type="match status" value="1"/>
</dbReference>
<dbReference type="AlphaFoldDB" id="A0A4R2N627"/>
<dbReference type="GO" id="GO:0016787">
    <property type="term" value="F:hydrolase activity"/>
    <property type="evidence" value="ECO:0007669"/>
    <property type="project" value="UniProtKB-KW"/>
</dbReference>
<comment type="cofactor">
    <cofactor evidence="1">
        <name>Mg(2+)</name>
        <dbReference type="ChEBI" id="CHEBI:18420"/>
    </cofactor>
</comment>
<sequence length="269" mass="29082">MKHITLCADDFALHPAVDAAVVALAQAARLSATSCMTTAPRWPQAAQLLAPLRPALQVGLHWNLTEGHGQAAPRLVQVLARAYSGQLRPAAMAESLHRQLDAFEQHAGTPPDFIDGHQHIHQLPGARAALLHVLHQRYGTQAPWVRNTVPAQWGANKATLLALLGGWSLRRALARERLRHHRSFAGVYNFDAPTPTAYGARMAQWLHDAQDGALLMCHPANASVPGDAIANARTTEYAYLASPAFAELLQRLGVQLATGPQAVPPQIRS</sequence>
<keyword evidence="4" id="KW-0460">Magnesium</keyword>
<dbReference type="Pfam" id="PF04794">
    <property type="entry name" value="YdjC"/>
    <property type="match status" value="1"/>
</dbReference>
<gene>
    <name evidence="6" type="ORF">EV674_11915</name>
</gene>
<accession>A0A4R2N627</accession>
<dbReference type="RefSeq" id="WP_119012694.1">
    <property type="nucleotide sequence ID" value="NZ_QXNC01000008.1"/>
</dbReference>
<evidence type="ECO:0000256" key="3">
    <source>
        <dbReference type="ARBA" id="ARBA00022801"/>
    </source>
</evidence>
<keyword evidence="2" id="KW-0479">Metal-binding</keyword>
<reference evidence="6 7" key="1">
    <citation type="submission" date="2019-03" db="EMBL/GenBank/DDBJ databases">
        <title>Genomic Encyclopedia of Type Strains, Phase IV (KMG-IV): sequencing the most valuable type-strain genomes for metagenomic binning, comparative biology and taxonomic classification.</title>
        <authorList>
            <person name="Goeker M."/>
        </authorList>
    </citation>
    <scope>NUCLEOTIDE SEQUENCE [LARGE SCALE GENOMIC DNA]</scope>
    <source>
        <strain evidence="6 7">DSM 1837</strain>
    </source>
</reference>
<dbReference type="EMBL" id="SLXH01000019">
    <property type="protein sequence ID" value="TCP16268.1"/>
    <property type="molecule type" value="Genomic_DNA"/>
</dbReference>
<dbReference type="PANTHER" id="PTHR31609:SF1">
    <property type="entry name" value="CARBOHYDRATE DEACETYLASE"/>
    <property type="match status" value="1"/>
</dbReference>
<protein>
    <submittedName>
        <fullName evidence="6">Uncharacterized protein</fullName>
    </submittedName>
</protein>
<dbReference type="InterPro" id="IPR011330">
    <property type="entry name" value="Glyco_hydro/deAcase_b/a-brl"/>
</dbReference>
<dbReference type="InterPro" id="IPR006879">
    <property type="entry name" value="YdjC-like"/>
</dbReference>
<evidence type="ECO:0000313" key="6">
    <source>
        <dbReference type="EMBL" id="TCP16268.1"/>
    </source>
</evidence>
<dbReference type="Proteomes" id="UP000295182">
    <property type="component" value="Unassembled WGS sequence"/>
</dbReference>
<dbReference type="OrthoDB" id="5295855at2"/>
<proteinExistence type="predicted"/>
<dbReference type="CDD" id="cd10807">
    <property type="entry name" value="YdjC_like_3"/>
    <property type="match status" value="1"/>
</dbReference>
<keyword evidence="3" id="KW-0378">Hydrolase</keyword>
<evidence type="ECO:0000256" key="1">
    <source>
        <dbReference type="ARBA" id="ARBA00001946"/>
    </source>
</evidence>
<evidence type="ECO:0000313" key="7">
    <source>
        <dbReference type="Proteomes" id="UP000295182"/>
    </source>
</evidence>
<evidence type="ECO:0000256" key="4">
    <source>
        <dbReference type="ARBA" id="ARBA00022842"/>
    </source>
</evidence>
<dbReference type="Gene3D" id="3.20.20.370">
    <property type="entry name" value="Glycoside hydrolase/deacetylase"/>
    <property type="match status" value="1"/>
</dbReference>
<organism evidence="6 7">
    <name type="scientific">Simplicispira metamorpha</name>
    <dbReference type="NCBI Taxonomy" id="80881"/>
    <lineage>
        <taxon>Bacteria</taxon>
        <taxon>Pseudomonadati</taxon>
        <taxon>Pseudomonadota</taxon>
        <taxon>Betaproteobacteria</taxon>
        <taxon>Burkholderiales</taxon>
        <taxon>Comamonadaceae</taxon>
        <taxon>Simplicispira</taxon>
    </lineage>
</organism>
<dbReference type="GO" id="GO:0005975">
    <property type="term" value="P:carbohydrate metabolic process"/>
    <property type="evidence" value="ECO:0007669"/>
    <property type="project" value="InterPro"/>
</dbReference>
<dbReference type="GO" id="GO:0019213">
    <property type="term" value="F:deacetylase activity"/>
    <property type="evidence" value="ECO:0007669"/>
    <property type="project" value="TreeGrafter"/>
</dbReference>